<gene>
    <name evidence="11" type="ORF">BB560_003529</name>
</gene>
<name>A0A2T9ZBP9_9FUNG</name>
<dbReference type="FunFam" id="3.90.700.10:FF:000007">
    <property type="entry name" value="NADH-dependent fumarate reductase"/>
    <property type="match status" value="1"/>
</dbReference>
<evidence type="ECO:0000256" key="2">
    <source>
        <dbReference type="ARBA" id="ARBA00008040"/>
    </source>
</evidence>
<sequence>MRKTRLVTLIITSLVTVVLFFSIIRNIWPAFEHYSNSKIPRLVKFGQKSRMDSSKNHVVIIGGGLAGMSAAIEAYLKSPSTKVTLFDKEPKLGGNSAKASSGINGVHTITQKQFGVQDSVDLFSQDTIRSGRGLSDPGLVNKLVVDSTESVSWLQDFFKLDLDVLARLGGHSARRTHRRPDLPDGRPQPVGFGITKTLSSWIEKEASTSNGRLSLNLDAKVVKLLTDTNGDVNGIEILKKNVEGEIKENVFARAVVLATGGFAGEGANAALLKQYAEQYYGLPTTNGPWATGDGVLLGQDVGAGIVDMDQVQVHPTAFVSSKDPYAQTKFLAAEALRGEGGVLLNFNGKRFVNELDTRDNVTSAIWEKSNSSDLIKNIYGEDPQTESKPTSQSPNSSAFLILSKEAADKFGMGALNFYMKMGLIHKAESLGDLSEKIQVPKSTLLQEFIKYEAAKAGIIKDEFGKSTFPASILSPKDSNLDDLFKSVDWSDPSTLLTTLKSSETSVGSKDVFYWGIITPALHYTMGGLLFNNKAQVLRSDKTPINGLFAAGEVTGGLHGKNRLGGNSLLECVVFGREAGKRASDYTKSMI</sequence>
<evidence type="ECO:0000256" key="4">
    <source>
        <dbReference type="ARBA" id="ARBA00022827"/>
    </source>
</evidence>
<evidence type="ECO:0000313" key="11">
    <source>
        <dbReference type="EMBL" id="PVV02023.1"/>
    </source>
</evidence>
<dbReference type="Gene3D" id="3.50.50.60">
    <property type="entry name" value="FAD/NAD(P)-binding domain"/>
    <property type="match status" value="1"/>
</dbReference>
<evidence type="ECO:0000256" key="9">
    <source>
        <dbReference type="SAM" id="Phobius"/>
    </source>
</evidence>
<dbReference type="Gene3D" id="3.90.700.10">
    <property type="entry name" value="Succinate dehydrogenase/fumarate reductase flavoprotein, catalytic domain"/>
    <property type="match status" value="1"/>
</dbReference>
<keyword evidence="5" id="KW-0560">Oxidoreductase</keyword>
<evidence type="ECO:0000256" key="5">
    <source>
        <dbReference type="ARBA" id="ARBA00023002"/>
    </source>
</evidence>
<evidence type="ECO:0000256" key="7">
    <source>
        <dbReference type="ARBA" id="ARBA00067004"/>
    </source>
</evidence>
<dbReference type="EC" id="1.3.1.6" evidence="7"/>
<accession>A0A2T9ZBP9</accession>
<organism evidence="11 12">
    <name type="scientific">Smittium megazygosporum</name>
    <dbReference type="NCBI Taxonomy" id="133381"/>
    <lineage>
        <taxon>Eukaryota</taxon>
        <taxon>Fungi</taxon>
        <taxon>Fungi incertae sedis</taxon>
        <taxon>Zoopagomycota</taxon>
        <taxon>Kickxellomycotina</taxon>
        <taxon>Harpellomycetes</taxon>
        <taxon>Harpellales</taxon>
        <taxon>Legeriomycetaceae</taxon>
        <taxon>Smittium</taxon>
    </lineage>
</organism>
<dbReference type="InterPro" id="IPR036188">
    <property type="entry name" value="FAD/NAD-bd_sf"/>
</dbReference>
<keyword evidence="9" id="KW-0812">Transmembrane</keyword>
<dbReference type="STRING" id="133381.A0A2T9ZBP9"/>
<comment type="similarity">
    <text evidence="2">Belongs to the FAD-dependent oxidoreductase 2 family. FRD/SDH subfamily.</text>
</comment>
<dbReference type="InterPro" id="IPR003953">
    <property type="entry name" value="FAD-dep_OxRdtase_2_FAD-bd"/>
</dbReference>
<dbReference type="Pfam" id="PF00890">
    <property type="entry name" value="FAD_binding_2"/>
    <property type="match status" value="1"/>
</dbReference>
<comment type="cofactor">
    <cofactor evidence="1">
        <name>FAD</name>
        <dbReference type="ChEBI" id="CHEBI:57692"/>
    </cofactor>
</comment>
<evidence type="ECO:0000259" key="10">
    <source>
        <dbReference type="Pfam" id="PF00890"/>
    </source>
</evidence>
<feature type="transmembrane region" description="Helical" evidence="9">
    <location>
        <begin position="6"/>
        <end position="28"/>
    </location>
</feature>
<dbReference type="GO" id="GO:0016156">
    <property type="term" value="F:fumarate reductase (NADH) activity"/>
    <property type="evidence" value="ECO:0007669"/>
    <property type="project" value="UniProtKB-EC"/>
</dbReference>
<dbReference type="PANTHER" id="PTHR43400">
    <property type="entry name" value="FUMARATE REDUCTASE"/>
    <property type="match status" value="1"/>
</dbReference>
<dbReference type="InterPro" id="IPR027477">
    <property type="entry name" value="Succ_DH/fumarate_Rdtase_cat_sf"/>
</dbReference>
<keyword evidence="3" id="KW-0285">Flavoprotein</keyword>
<evidence type="ECO:0000256" key="8">
    <source>
        <dbReference type="ARBA" id="ARBA00077246"/>
    </source>
</evidence>
<comment type="catalytic activity">
    <reaction evidence="6">
        <text>succinate + NAD(+) = fumarate + NADH + H(+)</text>
        <dbReference type="Rhea" id="RHEA:18281"/>
        <dbReference type="ChEBI" id="CHEBI:15378"/>
        <dbReference type="ChEBI" id="CHEBI:29806"/>
        <dbReference type="ChEBI" id="CHEBI:30031"/>
        <dbReference type="ChEBI" id="CHEBI:57540"/>
        <dbReference type="ChEBI" id="CHEBI:57945"/>
        <dbReference type="EC" id="1.3.1.6"/>
    </reaction>
</comment>
<dbReference type="OrthoDB" id="10252157at2759"/>
<dbReference type="InterPro" id="IPR050315">
    <property type="entry name" value="FAD-oxidoreductase_2"/>
</dbReference>
<evidence type="ECO:0000313" key="12">
    <source>
        <dbReference type="Proteomes" id="UP000245609"/>
    </source>
</evidence>
<dbReference type="PANTHER" id="PTHR43400:SF7">
    <property type="entry name" value="FAD-DEPENDENT OXIDOREDUCTASE 2 FAD BINDING DOMAIN-CONTAINING PROTEIN"/>
    <property type="match status" value="1"/>
</dbReference>
<keyword evidence="9" id="KW-0472">Membrane</keyword>
<dbReference type="Proteomes" id="UP000245609">
    <property type="component" value="Unassembled WGS sequence"/>
</dbReference>
<evidence type="ECO:0000256" key="1">
    <source>
        <dbReference type="ARBA" id="ARBA00001974"/>
    </source>
</evidence>
<proteinExistence type="inferred from homology"/>
<evidence type="ECO:0000256" key="6">
    <source>
        <dbReference type="ARBA" id="ARBA00050832"/>
    </source>
</evidence>
<feature type="domain" description="FAD-dependent oxidoreductase 2 FAD-binding" evidence="10">
    <location>
        <begin position="57"/>
        <end position="568"/>
    </location>
</feature>
<dbReference type="SUPFAM" id="SSF51905">
    <property type="entry name" value="FAD/NAD(P)-binding domain"/>
    <property type="match status" value="1"/>
</dbReference>
<comment type="caution">
    <text evidence="11">The sequence shown here is derived from an EMBL/GenBank/DDBJ whole genome shotgun (WGS) entry which is preliminary data.</text>
</comment>
<keyword evidence="4" id="KW-0274">FAD</keyword>
<reference evidence="11 12" key="1">
    <citation type="journal article" date="2018" name="MBio">
        <title>Comparative Genomics Reveals the Core Gene Toolbox for the Fungus-Insect Symbiosis.</title>
        <authorList>
            <person name="Wang Y."/>
            <person name="Stata M."/>
            <person name="Wang W."/>
            <person name="Stajich J.E."/>
            <person name="White M.M."/>
            <person name="Moncalvo J.M."/>
        </authorList>
    </citation>
    <scope>NUCLEOTIDE SEQUENCE [LARGE SCALE GENOMIC DNA]</scope>
    <source>
        <strain evidence="11 12">SC-DP-2</strain>
    </source>
</reference>
<protein>
    <recommendedName>
        <fullName evidence="7">fumarate reductase (NADH)</fullName>
        <ecNumber evidence="7">1.3.1.6</ecNumber>
    </recommendedName>
    <alternativeName>
        <fullName evidence="8">NADH-dependent fumarate reductase</fullName>
    </alternativeName>
</protein>
<keyword evidence="9" id="KW-1133">Transmembrane helix</keyword>
<dbReference type="EMBL" id="MBFS01000649">
    <property type="protein sequence ID" value="PVV02023.1"/>
    <property type="molecule type" value="Genomic_DNA"/>
</dbReference>
<dbReference type="AlphaFoldDB" id="A0A2T9ZBP9"/>
<dbReference type="SUPFAM" id="SSF56425">
    <property type="entry name" value="Succinate dehydrogenase/fumarate reductase flavoprotein, catalytic domain"/>
    <property type="match status" value="1"/>
</dbReference>
<keyword evidence="12" id="KW-1185">Reference proteome</keyword>
<evidence type="ECO:0000256" key="3">
    <source>
        <dbReference type="ARBA" id="ARBA00022630"/>
    </source>
</evidence>